<organism evidence="1 2">
    <name type="scientific">Phialocephala subalpina</name>
    <dbReference type="NCBI Taxonomy" id="576137"/>
    <lineage>
        <taxon>Eukaryota</taxon>
        <taxon>Fungi</taxon>
        <taxon>Dikarya</taxon>
        <taxon>Ascomycota</taxon>
        <taxon>Pezizomycotina</taxon>
        <taxon>Leotiomycetes</taxon>
        <taxon>Helotiales</taxon>
        <taxon>Mollisiaceae</taxon>
        <taxon>Phialocephala</taxon>
        <taxon>Phialocephala fortinii species complex</taxon>
    </lineage>
</organism>
<gene>
    <name evidence="1" type="ORF">PAC_10940</name>
</gene>
<reference evidence="1 2" key="1">
    <citation type="submission" date="2016-03" db="EMBL/GenBank/DDBJ databases">
        <authorList>
            <person name="Ploux O."/>
        </authorList>
    </citation>
    <scope>NUCLEOTIDE SEQUENCE [LARGE SCALE GENOMIC DNA]</scope>
    <source>
        <strain evidence="1 2">UAMH 11012</strain>
    </source>
</reference>
<accession>A0A1L7X7Q2</accession>
<dbReference type="EMBL" id="FJOG01000017">
    <property type="protein sequence ID" value="CZR61044.1"/>
    <property type="molecule type" value="Genomic_DNA"/>
</dbReference>
<keyword evidence="2" id="KW-1185">Reference proteome</keyword>
<proteinExistence type="predicted"/>
<dbReference type="Proteomes" id="UP000184330">
    <property type="component" value="Unassembled WGS sequence"/>
</dbReference>
<evidence type="ECO:0000313" key="1">
    <source>
        <dbReference type="EMBL" id="CZR61044.1"/>
    </source>
</evidence>
<name>A0A1L7X7Q2_9HELO</name>
<protein>
    <submittedName>
        <fullName evidence="1">Uncharacterized protein</fullName>
    </submittedName>
</protein>
<evidence type="ECO:0000313" key="2">
    <source>
        <dbReference type="Proteomes" id="UP000184330"/>
    </source>
</evidence>
<sequence>MEDCRLQLKGPG</sequence>